<evidence type="ECO:0000259" key="4">
    <source>
        <dbReference type="Pfam" id="PF00004"/>
    </source>
</evidence>
<comment type="caution">
    <text evidence="5">The sequence shown here is derived from an EMBL/GenBank/DDBJ whole genome shotgun (WGS) entry which is preliminary data.</text>
</comment>
<dbReference type="InterPro" id="IPR027417">
    <property type="entry name" value="P-loop_NTPase"/>
</dbReference>
<dbReference type="PRINTS" id="PR00819">
    <property type="entry name" value="CBXCFQXSUPER"/>
</dbReference>
<dbReference type="InterPro" id="IPR000641">
    <property type="entry name" value="CbxX/CfxQ"/>
</dbReference>
<feature type="domain" description="ATPase AAA-type core" evidence="4">
    <location>
        <begin position="20"/>
        <end position="81"/>
    </location>
</feature>
<dbReference type="GO" id="GO:0016887">
    <property type="term" value="F:ATP hydrolysis activity"/>
    <property type="evidence" value="ECO:0007669"/>
    <property type="project" value="InterPro"/>
</dbReference>
<name>A0A6G3WIA9_9ACTN</name>
<gene>
    <name evidence="5" type="ORF">G3M58_02160</name>
</gene>
<accession>A0A6G3WIA9</accession>
<comment type="similarity">
    <text evidence="1">Belongs to the CbxX/CfxQ family.</text>
</comment>
<organism evidence="5">
    <name type="scientific">Streptomyces sp. SID7499</name>
    <dbReference type="NCBI Taxonomy" id="2706086"/>
    <lineage>
        <taxon>Bacteria</taxon>
        <taxon>Bacillati</taxon>
        <taxon>Actinomycetota</taxon>
        <taxon>Actinomycetes</taxon>
        <taxon>Kitasatosporales</taxon>
        <taxon>Streptomycetaceae</taxon>
        <taxon>Streptomyces</taxon>
    </lineage>
</organism>
<feature type="non-terminal residue" evidence="5">
    <location>
        <position position="1"/>
    </location>
</feature>
<dbReference type="AlphaFoldDB" id="A0A6G3WIA9"/>
<sequence length="82" mass="8890">TTVARLYGEVLTQLGVLRRGQLVEAARADLVGRYIGHTAQLTREVFEKARGGVLFIDEAYTLTPRGGGADFGQEAVDTLLKL</sequence>
<evidence type="ECO:0000313" key="5">
    <source>
        <dbReference type="EMBL" id="NEE05236.1"/>
    </source>
</evidence>
<dbReference type="SUPFAM" id="SSF52540">
    <property type="entry name" value="P-loop containing nucleoside triphosphate hydrolases"/>
    <property type="match status" value="1"/>
</dbReference>
<feature type="non-terminal residue" evidence="5">
    <location>
        <position position="82"/>
    </location>
</feature>
<dbReference type="Gene3D" id="3.40.50.300">
    <property type="entry name" value="P-loop containing nucleotide triphosphate hydrolases"/>
    <property type="match status" value="1"/>
</dbReference>
<dbReference type="PANTHER" id="PTHR43392">
    <property type="entry name" value="AAA-TYPE ATPASE FAMILY PROTEIN / ANKYRIN REPEAT FAMILY PROTEIN"/>
    <property type="match status" value="1"/>
</dbReference>
<keyword evidence="2" id="KW-0547">Nucleotide-binding</keyword>
<dbReference type="EMBL" id="JAAGMN010000241">
    <property type="protein sequence ID" value="NEE05236.1"/>
    <property type="molecule type" value="Genomic_DNA"/>
</dbReference>
<dbReference type="Pfam" id="PF00004">
    <property type="entry name" value="AAA"/>
    <property type="match status" value="1"/>
</dbReference>
<evidence type="ECO:0000256" key="3">
    <source>
        <dbReference type="ARBA" id="ARBA00022840"/>
    </source>
</evidence>
<dbReference type="InterPro" id="IPR003959">
    <property type="entry name" value="ATPase_AAA_core"/>
</dbReference>
<dbReference type="GO" id="GO:0005524">
    <property type="term" value="F:ATP binding"/>
    <property type="evidence" value="ECO:0007669"/>
    <property type="project" value="UniProtKB-KW"/>
</dbReference>
<dbReference type="InterPro" id="IPR050773">
    <property type="entry name" value="CbxX/CfxQ_RuBisCO_ESX"/>
</dbReference>
<evidence type="ECO:0000256" key="1">
    <source>
        <dbReference type="ARBA" id="ARBA00010378"/>
    </source>
</evidence>
<dbReference type="PANTHER" id="PTHR43392:SF2">
    <property type="entry name" value="AAA-TYPE ATPASE FAMILY PROTEIN _ ANKYRIN REPEAT FAMILY PROTEIN"/>
    <property type="match status" value="1"/>
</dbReference>
<reference evidence="5" key="1">
    <citation type="submission" date="2020-01" db="EMBL/GenBank/DDBJ databases">
        <title>Insect and environment-associated Actinomycetes.</title>
        <authorList>
            <person name="Currrie C."/>
            <person name="Chevrette M."/>
            <person name="Carlson C."/>
            <person name="Stubbendieck R."/>
            <person name="Wendt-Pienkowski E."/>
        </authorList>
    </citation>
    <scope>NUCLEOTIDE SEQUENCE</scope>
    <source>
        <strain evidence="5">SID7499</strain>
    </source>
</reference>
<proteinExistence type="inferred from homology"/>
<keyword evidence="3" id="KW-0067">ATP-binding</keyword>
<protein>
    <submittedName>
        <fullName evidence="5">AAA family ATPase</fullName>
    </submittedName>
</protein>
<evidence type="ECO:0000256" key="2">
    <source>
        <dbReference type="ARBA" id="ARBA00022741"/>
    </source>
</evidence>